<evidence type="ECO:0000313" key="2">
    <source>
        <dbReference type="EMBL" id="NHC36389.1"/>
    </source>
</evidence>
<dbReference type="Proteomes" id="UP000031532">
    <property type="component" value="Unassembled WGS sequence"/>
</dbReference>
<comment type="caution">
    <text evidence="2">The sequence shown here is derived from an EMBL/GenBank/DDBJ whole genome shotgun (WGS) entry which is preliminary data.</text>
</comment>
<gene>
    <name evidence="2" type="ORF">QH73_0017335</name>
</gene>
<dbReference type="OrthoDB" id="518209at2"/>
<evidence type="ECO:0000313" key="3">
    <source>
        <dbReference type="Proteomes" id="UP000031532"/>
    </source>
</evidence>
<proteinExistence type="predicted"/>
<dbReference type="EMBL" id="JTJC03000004">
    <property type="protein sequence ID" value="NHC36389.1"/>
    <property type="molecule type" value="Genomic_DNA"/>
</dbReference>
<feature type="compositionally biased region" description="Basic and acidic residues" evidence="1">
    <location>
        <begin position="50"/>
        <end position="61"/>
    </location>
</feature>
<keyword evidence="3" id="KW-1185">Reference proteome</keyword>
<dbReference type="InterPro" id="IPR049891">
    <property type="entry name" value="CTB"/>
</dbReference>
<dbReference type="NCBIfam" id="NF038167">
    <property type="entry name" value="cyan_ocin_like"/>
    <property type="match status" value="1"/>
</dbReference>
<protein>
    <submittedName>
        <fullName evidence="2">Uncharacterized protein</fullName>
    </submittedName>
</protein>
<evidence type="ECO:0000256" key="1">
    <source>
        <dbReference type="SAM" id="MobiDB-lite"/>
    </source>
</evidence>
<sequence>MFFSKNQSSELFIDLSEEQQETVAGGKVYENNKQYYIKTETSDGGSTDSDSQKEKQDKPIRIEPIAWRSPLGIGEQLMFPKMMI</sequence>
<reference evidence="2 3" key="1">
    <citation type="journal article" date="2015" name="Genome Announc.">
        <title>Draft Genome Sequence of the Terrestrial Cyanobacterium Scytonema millei VB511283, Isolated from Eastern India.</title>
        <authorList>
            <person name="Sen D."/>
            <person name="Chandrababunaidu M.M."/>
            <person name="Singh D."/>
            <person name="Sanghi N."/>
            <person name="Ghorai A."/>
            <person name="Mishra G.P."/>
            <person name="Madduluri M."/>
            <person name="Adhikary S.P."/>
            <person name="Tripathy S."/>
        </authorList>
    </citation>
    <scope>NUCLEOTIDE SEQUENCE [LARGE SCALE GENOMIC DNA]</scope>
    <source>
        <strain evidence="2 3">VB511283</strain>
    </source>
</reference>
<dbReference type="AlphaFoldDB" id="A0A9X5I663"/>
<name>A0A9X5I663_9CYAN</name>
<dbReference type="RefSeq" id="WP_039716955.1">
    <property type="nucleotide sequence ID" value="NZ_JTJC03000004.1"/>
</dbReference>
<organism evidence="2 3">
    <name type="scientific">Scytonema millei VB511283</name>
    <dbReference type="NCBI Taxonomy" id="1245923"/>
    <lineage>
        <taxon>Bacteria</taxon>
        <taxon>Bacillati</taxon>
        <taxon>Cyanobacteriota</taxon>
        <taxon>Cyanophyceae</taxon>
        <taxon>Nostocales</taxon>
        <taxon>Scytonemataceae</taxon>
        <taxon>Scytonema</taxon>
    </lineage>
</organism>
<accession>A0A9X5I663</accession>
<feature type="region of interest" description="Disordered" evidence="1">
    <location>
        <begin position="39"/>
        <end position="61"/>
    </location>
</feature>